<gene>
    <name evidence="1" type="ORF">EV662_10262</name>
</gene>
<dbReference type="RefSeq" id="WP_165915505.1">
    <property type="nucleotide sequence ID" value="NZ_SLXP01000002.1"/>
</dbReference>
<accession>A0A4R2Q7V1</accession>
<name>A0A4R2Q7V1_9RHOB</name>
<dbReference type="Proteomes" id="UP000294835">
    <property type="component" value="Unassembled WGS sequence"/>
</dbReference>
<evidence type="ECO:0000313" key="2">
    <source>
        <dbReference type="Proteomes" id="UP000294835"/>
    </source>
</evidence>
<proteinExistence type="predicted"/>
<evidence type="ECO:0000313" key="1">
    <source>
        <dbReference type="EMBL" id="TCP42871.1"/>
    </source>
</evidence>
<comment type="caution">
    <text evidence="1">The sequence shown here is derived from an EMBL/GenBank/DDBJ whole genome shotgun (WGS) entry which is preliminary data.</text>
</comment>
<keyword evidence="2" id="KW-1185">Reference proteome</keyword>
<dbReference type="AlphaFoldDB" id="A0A4R2Q7V1"/>
<sequence length="58" mass="6686">MRKVASREALDDIQQMHRGVHMALDALVNQSDPERAVEILQQIDAAMVAWINEVRKMR</sequence>
<organism evidence="1 2">
    <name type="scientific">Rhodovulum marinum</name>
    <dbReference type="NCBI Taxonomy" id="320662"/>
    <lineage>
        <taxon>Bacteria</taxon>
        <taxon>Pseudomonadati</taxon>
        <taxon>Pseudomonadota</taxon>
        <taxon>Alphaproteobacteria</taxon>
        <taxon>Rhodobacterales</taxon>
        <taxon>Paracoccaceae</taxon>
        <taxon>Rhodovulum</taxon>
    </lineage>
</organism>
<protein>
    <submittedName>
        <fullName evidence="1">Uncharacterized protein</fullName>
    </submittedName>
</protein>
<reference evidence="1 2" key="1">
    <citation type="submission" date="2019-03" db="EMBL/GenBank/DDBJ databases">
        <title>Genomic Encyclopedia of Type Strains, Phase IV (KMG-IV): sequencing the most valuable type-strain genomes for metagenomic binning, comparative biology and taxonomic classification.</title>
        <authorList>
            <person name="Goeker M."/>
        </authorList>
    </citation>
    <scope>NUCLEOTIDE SEQUENCE [LARGE SCALE GENOMIC DNA]</scope>
    <source>
        <strain evidence="1 2">DSM 18063</strain>
    </source>
</reference>
<dbReference type="EMBL" id="SLXP01000002">
    <property type="protein sequence ID" value="TCP42871.1"/>
    <property type="molecule type" value="Genomic_DNA"/>
</dbReference>